<reference evidence="1" key="1">
    <citation type="journal article" date="2021" name="Proc. Natl. Acad. Sci. U.S.A.">
        <title>A Catalog of Tens of Thousands of Viruses from Human Metagenomes Reveals Hidden Associations with Chronic Diseases.</title>
        <authorList>
            <person name="Tisza M.J."/>
            <person name="Buck C.B."/>
        </authorList>
    </citation>
    <scope>NUCLEOTIDE SEQUENCE</scope>
    <source>
        <strain evidence="1">CtkHJ36</strain>
    </source>
</reference>
<proteinExistence type="predicted"/>
<protein>
    <submittedName>
        <fullName evidence="1">DNA repair protein</fullName>
    </submittedName>
</protein>
<sequence>MDNLRYYNRLRACPNEAQKPIPAGRLKGKSDINPMWRIKTLTDTFGPCGIGWWYTIDRQWLEAGNGPEIAAFCNITMYYKDENGEESHGIPATGGSGFVQKEGKGSYTSDECFKMALTDAISVAAKALGVAADVYWAQDRTKYEPAQPEQPEQPEQPKEAPILCEVCGKPVQGAKKRDGSIMTPAQVAGWTKHKRGKVLCLACEKAARAQDDQQPARIEG</sequence>
<organism evidence="1">
    <name type="scientific">Ackermannviridae sp. ctkHJ36</name>
    <dbReference type="NCBI Taxonomy" id="2825754"/>
    <lineage>
        <taxon>Viruses</taxon>
        <taxon>Duplodnaviria</taxon>
        <taxon>Heunggongvirae</taxon>
        <taxon>Uroviricota</taxon>
        <taxon>Caudoviricetes</taxon>
        <taxon>Pantevenvirales</taxon>
        <taxon>Ackermannviridae</taxon>
    </lineage>
</organism>
<dbReference type="EMBL" id="BK016098">
    <property type="protein sequence ID" value="DAF94894.1"/>
    <property type="molecule type" value="Genomic_DNA"/>
</dbReference>
<evidence type="ECO:0000313" key="1">
    <source>
        <dbReference type="EMBL" id="DAF94894.1"/>
    </source>
</evidence>
<name>A0A8S5UKJ5_9CAUD</name>
<accession>A0A8S5UKJ5</accession>